<dbReference type="Gene3D" id="3.40.50.300">
    <property type="entry name" value="P-loop containing nucleotide triphosphate hydrolases"/>
    <property type="match status" value="1"/>
</dbReference>
<reference evidence="3 4" key="1">
    <citation type="submission" date="2024-06" db="EMBL/GenBank/DDBJ databases">
        <title>The Natural Products Discovery Center: Release of the First 8490 Sequenced Strains for Exploring Actinobacteria Biosynthetic Diversity.</title>
        <authorList>
            <person name="Kalkreuter E."/>
            <person name="Kautsar S.A."/>
            <person name="Yang D."/>
            <person name="Bader C.D."/>
            <person name="Teijaro C.N."/>
            <person name="Fluegel L."/>
            <person name="Davis C.M."/>
            <person name="Simpson J.R."/>
            <person name="Lauterbach L."/>
            <person name="Steele A.D."/>
            <person name="Gui C."/>
            <person name="Meng S."/>
            <person name="Li G."/>
            <person name="Viehrig K."/>
            <person name="Ye F."/>
            <person name="Su P."/>
            <person name="Kiefer A.F."/>
            <person name="Nichols A."/>
            <person name="Cepeda A.J."/>
            <person name="Yan W."/>
            <person name="Fan B."/>
            <person name="Jiang Y."/>
            <person name="Adhikari A."/>
            <person name="Zheng C.-J."/>
            <person name="Schuster L."/>
            <person name="Cowan T.M."/>
            <person name="Smanski M.J."/>
            <person name="Chevrette M.G."/>
            <person name="De Carvalho L.P.S."/>
            <person name="Shen B."/>
        </authorList>
    </citation>
    <scope>NUCLEOTIDE SEQUENCE [LARGE SCALE GENOMIC DNA]</scope>
    <source>
        <strain evidence="3 4">NPDC050403</strain>
    </source>
</reference>
<dbReference type="PANTHER" id="PTHR12169">
    <property type="entry name" value="ATPASE N2B"/>
    <property type="match status" value="1"/>
</dbReference>
<dbReference type="InterPro" id="IPR027417">
    <property type="entry name" value="P-loop_NTPase"/>
</dbReference>
<proteinExistence type="predicted"/>
<dbReference type="Proteomes" id="UP001551695">
    <property type="component" value="Unassembled WGS sequence"/>
</dbReference>
<evidence type="ECO:0000256" key="1">
    <source>
        <dbReference type="ARBA" id="ARBA00022741"/>
    </source>
</evidence>
<dbReference type="InterPro" id="IPR005654">
    <property type="entry name" value="ATPase_AFG1-like"/>
</dbReference>
<evidence type="ECO:0000313" key="4">
    <source>
        <dbReference type="Proteomes" id="UP001551695"/>
    </source>
</evidence>
<keyword evidence="3" id="KW-0131">Cell cycle</keyword>
<keyword evidence="2" id="KW-0067">ATP-binding</keyword>
<gene>
    <name evidence="3" type="primary">zapE</name>
    <name evidence="3" type="ORF">AB0I48_29960</name>
</gene>
<sequence>METVELDADQRRVAARLGDLLDRRGRPLKRARGIYLHGRPGRGKTMLMNRFFDSVASERKRRWHFHHFFARWHAAVHETGSIDAAVAALLGDAALVCFDEFHADDIGDAMLIARILDVLFARSTVLVLTSNHPPADLLPNPLFHDRFVPTIDRIVRHLDIVAVDGPVDYRTLGNSAGTGFAAGRYVVTATAEASAAERAASRPGRKASDVLVGTRRIRVRATTTDSITVDFADLCATSTSAADYLALAHRFRRWTLTGVPRLRAAHPDAVTRLVNLIDVLYDADRELTVHADATLPELLDGVLDVSGIARIRSRLSEISQPARVASG</sequence>
<keyword evidence="4" id="KW-1185">Reference proteome</keyword>
<dbReference type="GO" id="GO:0051301">
    <property type="term" value="P:cell division"/>
    <property type="evidence" value="ECO:0007669"/>
    <property type="project" value="UniProtKB-KW"/>
</dbReference>
<organism evidence="3 4">
    <name type="scientific">Nocardia aurea</name>
    <dbReference type="NCBI Taxonomy" id="2144174"/>
    <lineage>
        <taxon>Bacteria</taxon>
        <taxon>Bacillati</taxon>
        <taxon>Actinomycetota</taxon>
        <taxon>Actinomycetes</taxon>
        <taxon>Mycobacteriales</taxon>
        <taxon>Nocardiaceae</taxon>
        <taxon>Nocardia</taxon>
    </lineage>
</organism>
<keyword evidence="1" id="KW-0547">Nucleotide-binding</keyword>
<dbReference type="RefSeq" id="WP_355087409.1">
    <property type="nucleotide sequence ID" value="NZ_JBEXKW010000032.1"/>
</dbReference>
<dbReference type="EMBL" id="JBFAKC010000017">
    <property type="protein sequence ID" value="MEV0711791.1"/>
    <property type="molecule type" value="Genomic_DNA"/>
</dbReference>
<name>A0ABV3G282_9NOCA</name>
<evidence type="ECO:0000256" key="2">
    <source>
        <dbReference type="ARBA" id="ARBA00022840"/>
    </source>
</evidence>
<evidence type="ECO:0000313" key="3">
    <source>
        <dbReference type="EMBL" id="MEV0711791.1"/>
    </source>
</evidence>
<protein>
    <submittedName>
        <fullName evidence="3">Cell division protein ZapE</fullName>
    </submittedName>
</protein>
<dbReference type="NCBIfam" id="NF040713">
    <property type="entry name" value="ZapE"/>
    <property type="match status" value="1"/>
</dbReference>
<accession>A0ABV3G282</accession>
<dbReference type="SUPFAM" id="SSF52540">
    <property type="entry name" value="P-loop containing nucleoside triphosphate hydrolases"/>
    <property type="match status" value="1"/>
</dbReference>
<keyword evidence="3" id="KW-0132">Cell division</keyword>
<dbReference type="Pfam" id="PF03969">
    <property type="entry name" value="AFG1_ATPase"/>
    <property type="match status" value="1"/>
</dbReference>
<dbReference type="PANTHER" id="PTHR12169:SF6">
    <property type="entry name" value="AFG1-LIKE ATPASE"/>
    <property type="match status" value="1"/>
</dbReference>
<comment type="caution">
    <text evidence="3">The sequence shown here is derived from an EMBL/GenBank/DDBJ whole genome shotgun (WGS) entry which is preliminary data.</text>
</comment>